<name>A0A0C6FBF5_9HYPH</name>
<reference evidence="2 3" key="1">
    <citation type="journal article" date="2015" name="Genome Announc.">
        <title>Complete Genome Sequence of Methylobacterium aquaticum Strain 22A, Isolated from Racomitrium japonicum Moss.</title>
        <authorList>
            <person name="Tani A."/>
            <person name="Ogura Y."/>
            <person name="Hayashi T."/>
            <person name="Kimbara K."/>
        </authorList>
    </citation>
    <scope>NUCLEOTIDE SEQUENCE [LARGE SCALE GENOMIC DNA]</scope>
    <source>
        <strain evidence="2 3">MA-22A</strain>
    </source>
</reference>
<dbReference type="InterPro" id="IPR021450">
    <property type="entry name" value="DUF3100"/>
</dbReference>
<feature type="transmembrane region" description="Helical" evidence="1">
    <location>
        <begin position="429"/>
        <end position="456"/>
    </location>
</feature>
<sequence length="460" mass="46935">MTSGTLASGGPAVAPTTHAGRTGILTLFLLALVVVTLAELIGNVSIPLGHGKIILLPLLWALLMGGGLGLAAPRLPPALRLPVALQHAAGAILQPALLLFVAKLGLLVGGSLPKILGAGWALVFQEFGHFFGTMVFGLPVALLLGLKREAIGATFSVGREPSLAIIGERYGMDSPEGRGVLAEYLTGTVFGAVFIAVLAGLIASLGIFNPLALAMGAGVGSGSMMAAAAGAIAAQQTPEMAKEVATFAAASNLITTTIGTYFTLFLSLPFTIWAYGVLEPILGRGRGRTEAAPAPAPSGTVVAHASPAHAAPAFGLPALVLIWIATAALGLIGNWLTYGTKPDGQVLAGAAIIVAVVIVGEVLYRLAGRRLPAVVWASLIGMALTYPGTPFSAEIAAATGRINFLALATPILAFAGLSLAKDFPAFRRLGWRIVVVSFMANAGTFLGAALIAQFWMHPPV</sequence>
<evidence type="ECO:0000313" key="2">
    <source>
        <dbReference type="EMBL" id="BAQ45758.1"/>
    </source>
</evidence>
<feature type="transmembrane region" description="Helical" evidence="1">
    <location>
        <begin position="371"/>
        <end position="389"/>
    </location>
</feature>
<reference evidence="3" key="2">
    <citation type="submission" date="2015-01" db="EMBL/GenBank/DDBJ databases">
        <title>Complete genome sequence of Methylobacterium aquaticum strain 22A.</title>
        <authorList>
            <person name="Tani A."/>
            <person name="Ogura Y."/>
            <person name="Hayashi T."/>
        </authorList>
    </citation>
    <scope>NUCLEOTIDE SEQUENCE [LARGE SCALE GENOMIC DNA]</scope>
    <source>
        <strain evidence="3">MA-22A</strain>
    </source>
</reference>
<dbReference type="Pfam" id="PF11299">
    <property type="entry name" value="DUF3100"/>
    <property type="match status" value="1"/>
</dbReference>
<evidence type="ECO:0000256" key="1">
    <source>
        <dbReference type="SAM" id="Phobius"/>
    </source>
</evidence>
<feature type="transmembrane region" description="Helical" evidence="1">
    <location>
        <begin position="314"/>
        <end position="338"/>
    </location>
</feature>
<feature type="transmembrane region" description="Helical" evidence="1">
    <location>
        <begin position="184"/>
        <end position="205"/>
    </location>
</feature>
<feature type="transmembrane region" description="Helical" evidence="1">
    <location>
        <begin position="127"/>
        <end position="146"/>
    </location>
</feature>
<dbReference type="EMBL" id="AP014704">
    <property type="protein sequence ID" value="BAQ45758.1"/>
    <property type="molecule type" value="Genomic_DNA"/>
</dbReference>
<feature type="transmembrane region" description="Helical" evidence="1">
    <location>
        <begin position="20"/>
        <end position="41"/>
    </location>
</feature>
<evidence type="ECO:0000313" key="3">
    <source>
        <dbReference type="Proteomes" id="UP000061432"/>
    </source>
</evidence>
<dbReference type="OrthoDB" id="5451070at2"/>
<keyword evidence="1" id="KW-0472">Membrane</keyword>
<feature type="transmembrane region" description="Helical" evidence="1">
    <location>
        <begin position="344"/>
        <end position="364"/>
    </location>
</feature>
<feature type="transmembrane region" description="Helical" evidence="1">
    <location>
        <begin position="253"/>
        <end position="278"/>
    </location>
</feature>
<gene>
    <name evidence="2" type="ORF">Maq22A_c12585</name>
</gene>
<dbReference type="PATRIC" id="fig|270351.10.peg.2435"/>
<dbReference type="AlphaFoldDB" id="A0A0C6FBF5"/>
<feature type="transmembrane region" description="Helical" evidence="1">
    <location>
        <begin position="212"/>
        <end position="233"/>
    </location>
</feature>
<dbReference type="KEGG" id="maqu:Maq22A_c12585"/>
<keyword evidence="1" id="KW-1133">Transmembrane helix</keyword>
<feature type="transmembrane region" description="Helical" evidence="1">
    <location>
        <begin position="395"/>
        <end position="417"/>
    </location>
</feature>
<dbReference type="RefSeq" id="WP_060847032.1">
    <property type="nucleotide sequence ID" value="NZ_AP014704.1"/>
</dbReference>
<protein>
    <submittedName>
        <fullName evidence="2">Branched-chain amino acid ABC transporter/permease</fullName>
    </submittedName>
</protein>
<organism evidence="2 3">
    <name type="scientific">Methylobacterium aquaticum</name>
    <dbReference type="NCBI Taxonomy" id="270351"/>
    <lineage>
        <taxon>Bacteria</taxon>
        <taxon>Pseudomonadati</taxon>
        <taxon>Pseudomonadota</taxon>
        <taxon>Alphaproteobacteria</taxon>
        <taxon>Hyphomicrobiales</taxon>
        <taxon>Methylobacteriaceae</taxon>
        <taxon>Methylobacterium</taxon>
    </lineage>
</organism>
<feature type="transmembrane region" description="Helical" evidence="1">
    <location>
        <begin position="53"/>
        <end position="72"/>
    </location>
</feature>
<dbReference type="Proteomes" id="UP000061432">
    <property type="component" value="Chromosome"/>
</dbReference>
<keyword evidence="1" id="KW-0812">Transmembrane</keyword>
<dbReference type="STRING" id="270351.Maq22A_c12585"/>
<accession>A0A0C6FBF5</accession>
<proteinExistence type="predicted"/>
<feature type="transmembrane region" description="Helical" evidence="1">
    <location>
        <begin position="84"/>
        <end position="106"/>
    </location>
</feature>